<evidence type="ECO:0000313" key="3">
    <source>
        <dbReference type="EMBL" id="MTU03737.1"/>
    </source>
</evidence>
<dbReference type="Pfam" id="PF05656">
    <property type="entry name" value="DUF805"/>
    <property type="match status" value="1"/>
</dbReference>
<dbReference type="OrthoDB" id="9812349at2"/>
<dbReference type="AlphaFoldDB" id="A0A3G9GS48"/>
<dbReference type="EMBL" id="WNBW01000002">
    <property type="protein sequence ID" value="MTU03737.1"/>
    <property type="molecule type" value="Genomic_DNA"/>
</dbReference>
<dbReference type="GO" id="GO:0005886">
    <property type="term" value="C:plasma membrane"/>
    <property type="evidence" value="ECO:0007669"/>
    <property type="project" value="TreeGrafter"/>
</dbReference>
<accession>A0A3G9GS48</accession>
<comment type="caution">
    <text evidence="2">The sequence shown here is derived from an EMBL/GenBank/DDBJ whole genome shotgun (WGS) entry which is preliminary data.</text>
</comment>
<dbReference type="GeneID" id="49405897"/>
<dbReference type="RefSeq" id="WP_113077498.1">
    <property type="nucleotide sequence ID" value="NZ_AP019004.1"/>
</dbReference>
<evidence type="ECO:0000256" key="1">
    <source>
        <dbReference type="SAM" id="Phobius"/>
    </source>
</evidence>
<keyword evidence="4" id="KW-1185">Reference proteome</keyword>
<name>A0A3G9GS48_9FIRM</name>
<keyword evidence="1" id="KW-0812">Transmembrane</keyword>
<gene>
    <name evidence="2" type="ORF">GMD11_05250</name>
    <name evidence="3" type="ORF">GMD18_04895</name>
</gene>
<sequence>MDFQEMFFSFDGRLNRKPYILRFLLRNAIIWCLGYLIGSLFAPDGTMFQILAFALTFIAALSCLSLYVRRLHDLDHGSLMVLLAFIPLISFFFAVYLMFFRGTIGPNSYGPDPLADGRGIDAW</sequence>
<feature type="transmembrane region" description="Helical" evidence="1">
    <location>
        <begin position="79"/>
        <end position="99"/>
    </location>
</feature>
<keyword evidence="1" id="KW-0472">Membrane</keyword>
<dbReference type="EMBL" id="WNBM01000002">
    <property type="protein sequence ID" value="MTT75675.1"/>
    <property type="molecule type" value="Genomic_DNA"/>
</dbReference>
<organism evidence="2 5">
    <name type="scientific">Phascolarctobacterium faecium</name>
    <dbReference type="NCBI Taxonomy" id="33025"/>
    <lineage>
        <taxon>Bacteria</taxon>
        <taxon>Bacillati</taxon>
        <taxon>Bacillota</taxon>
        <taxon>Negativicutes</taxon>
        <taxon>Acidaminococcales</taxon>
        <taxon>Acidaminococcaceae</taxon>
        <taxon>Phascolarctobacterium</taxon>
    </lineage>
</organism>
<dbReference type="PANTHER" id="PTHR34980:SF3">
    <property type="entry name" value="BLR8105 PROTEIN"/>
    <property type="match status" value="1"/>
</dbReference>
<evidence type="ECO:0000313" key="5">
    <source>
        <dbReference type="Proteomes" id="UP000484547"/>
    </source>
</evidence>
<dbReference type="InterPro" id="IPR008523">
    <property type="entry name" value="DUF805"/>
</dbReference>
<reference evidence="4 5" key="1">
    <citation type="journal article" date="2019" name="Nat. Med.">
        <title>A library of human gut bacterial isolates paired with longitudinal multiomics data enables mechanistic microbiome research.</title>
        <authorList>
            <person name="Poyet M."/>
            <person name="Groussin M."/>
            <person name="Gibbons S.M."/>
            <person name="Avila-Pacheco J."/>
            <person name="Jiang X."/>
            <person name="Kearney S.M."/>
            <person name="Perrotta A.R."/>
            <person name="Berdy B."/>
            <person name="Zhao S."/>
            <person name="Lieberman T.D."/>
            <person name="Swanson P.K."/>
            <person name="Smith M."/>
            <person name="Roesemann S."/>
            <person name="Alexander J.E."/>
            <person name="Rich S.A."/>
            <person name="Livny J."/>
            <person name="Vlamakis H."/>
            <person name="Clish C."/>
            <person name="Bullock K."/>
            <person name="Deik A."/>
            <person name="Scott J."/>
            <person name="Pierce K.A."/>
            <person name="Xavier R.J."/>
            <person name="Alm E.J."/>
        </authorList>
    </citation>
    <scope>NUCLEOTIDE SEQUENCE [LARGE SCALE GENOMIC DNA]</scope>
    <source>
        <strain evidence="2 5">BIOML-A13</strain>
        <strain evidence="3 4">BIOML-A3</strain>
    </source>
</reference>
<proteinExistence type="predicted"/>
<dbReference type="Proteomes" id="UP000484547">
    <property type="component" value="Unassembled WGS sequence"/>
</dbReference>
<keyword evidence="1" id="KW-1133">Transmembrane helix</keyword>
<evidence type="ECO:0000313" key="4">
    <source>
        <dbReference type="Proteomes" id="UP000443070"/>
    </source>
</evidence>
<evidence type="ECO:0000313" key="2">
    <source>
        <dbReference type="EMBL" id="MTT75675.1"/>
    </source>
</evidence>
<feature type="transmembrane region" description="Helical" evidence="1">
    <location>
        <begin position="48"/>
        <end position="67"/>
    </location>
</feature>
<protein>
    <submittedName>
        <fullName evidence="2">DUF805 domain-containing protein</fullName>
    </submittedName>
</protein>
<dbReference type="Proteomes" id="UP000443070">
    <property type="component" value="Unassembled WGS sequence"/>
</dbReference>
<dbReference type="PANTHER" id="PTHR34980">
    <property type="entry name" value="INNER MEMBRANE PROTEIN-RELATED-RELATED"/>
    <property type="match status" value="1"/>
</dbReference>
<feature type="transmembrane region" description="Helical" evidence="1">
    <location>
        <begin position="23"/>
        <end position="42"/>
    </location>
</feature>